<keyword evidence="1" id="KW-0732">Signal</keyword>
<sequence>MRITRNKSRIAGRIICSLVTAMLMTAVFSACSSELKTEEKDSDLPTLATIARECDIHFFYKEQGKWSLNAVIGDEFDCVVEKGLPAEVADSITEAQASGDKISGNAEIDGRSYQWSISGIEPRITINEM</sequence>
<evidence type="ECO:0000313" key="3">
    <source>
        <dbReference type="Proteomes" id="UP000245876"/>
    </source>
</evidence>
<keyword evidence="3" id="KW-1185">Reference proteome</keyword>
<organism evidence="2 3">
    <name type="scientific">Bifidobacterium callitrichidarum</name>
    <dbReference type="NCBI Taxonomy" id="2052941"/>
    <lineage>
        <taxon>Bacteria</taxon>
        <taxon>Bacillati</taxon>
        <taxon>Actinomycetota</taxon>
        <taxon>Actinomycetes</taxon>
        <taxon>Bifidobacteriales</taxon>
        <taxon>Bifidobacteriaceae</taxon>
        <taxon>Bifidobacterium</taxon>
    </lineage>
</organism>
<dbReference type="AlphaFoldDB" id="A0A2U2NBA5"/>
<comment type="caution">
    <text evidence="2">The sequence shown here is derived from an EMBL/GenBank/DDBJ whole genome shotgun (WGS) entry which is preliminary data.</text>
</comment>
<dbReference type="Proteomes" id="UP000245876">
    <property type="component" value="Unassembled WGS sequence"/>
</dbReference>
<name>A0A2U2NBA5_9BIFI</name>
<reference evidence="2 3" key="1">
    <citation type="journal article" date="2018" name="Int. J. Syst. Evol. Microbiol.">
        <title>Bifidobacterium callitrichidarum sp. nov. from the faeces of the emperor tamarin (Saguinus imperator).</title>
        <authorList>
            <person name="Modesto M."/>
            <person name="Michelini S."/>
            <person name="Sansosti M.C."/>
            <person name="De Filippo C."/>
            <person name="Cavalieri D."/>
            <person name="Qvirist L."/>
            <person name="Andlid T."/>
            <person name="Spiezio C."/>
            <person name="Sandri C."/>
            <person name="Pascarelli S."/>
            <person name="Sgorbati B."/>
            <person name="Mattarelli P."/>
        </authorList>
    </citation>
    <scope>NUCLEOTIDE SEQUENCE [LARGE SCALE GENOMIC DNA]</scope>
    <source>
        <strain evidence="2 3">TRI 5</strain>
    </source>
</reference>
<evidence type="ECO:0008006" key="4">
    <source>
        <dbReference type="Google" id="ProtNLM"/>
    </source>
</evidence>
<evidence type="ECO:0000313" key="2">
    <source>
        <dbReference type="EMBL" id="PWG66435.1"/>
    </source>
</evidence>
<feature type="signal peptide" evidence="1">
    <location>
        <begin position="1"/>
        <end position="32"/>
    </location>
</feature>
<accession>A0A2U2NBA5</accession>
<protein>
    <recommendedName>
        <fullName evidence="4">DUF4333 domain-containing protein</fullName>
    </recommendedName>
</protein>
<gene>
    <name evidence="2" type="ORF">DF196_03375</name>
</gene>
<dbReference type="PROSITE" id="PS51257">
    <property type="entry name" value="PROKAR_LIPOPROTEIN"/>
    <property type="match status" value="1"/>
</dbReference>
<proteinExistence type="predicted"/>
<evidence type="ECO:0000256" key="1">
    <source>
        <dbReference type="SAM" id="SignalP"/>
    </source>
</evidence>
<feature type="chain" id="PRO_5039304054" description="DUF4333 domain-containing protein" evidence="1">
    <location>
        <begin position="33"/>
        <end position="129"/>
    </location>
</feature>
<dbReference type="EMBL" id="QFFM01000005">
    <property type="protein sequence ID" value="PWG66435.1"/>
    <property type="molecule type" value="Genomic_DNA"/>
</dbReference>